<protein>
    <submittedName>
        <fullName evidence="2">SAM-dependent methyltransferase</fullName>
    </submittedName>
</protein>
<sequence length="378" mass="40431">MTLRDPVSRRPLTPDTLHSLTDGARRWPVLDGIPFLRTGRATVVERVLAALDDGRVADAAAVLLADSDDWWDEAPPPPERLAAVYESAADPATTLRDAAAALGLGRVGDYFLHRDHDPSGLAVTALVATHPPAGRPVVDLACGAGHLLRRLVAEPGECAGATGIDIVFAKLWLARRFVLPTDADVRLVCADLRSPWPLEADGDAWVSCHDTLYFLPDPADVLQRAAELAGPGGAVLAAHCHNAGHPLGAAGHPRRPAEWAAMLPGAATYTEEELTAAALAPRPARPAVGTDLDATEAVALALDRAGAPPRESLLRPAPGARLHPNPLYRDGVREWPNPRWGDEYGGRAATYLPERLPAHIEHDEAVRRRVLVDLPGRW</sequence>
<feature type="domain" description="Methyltransferase" evidence="1">
    <location>
        <begin position="137"/>
        <end position="233"/>
    </location>
</feature>
<gene>
    <name evidence="2" type="ORF">BJ983_002499</name>
</gene>
<dbReference type="SUPFAM" id="SSF53335">
    <property type="entry name" value="S-adenosyl-L-methionine-dependent methyltransferases"/>
    <property type="match status" value="1"/>
</dbReference>
<dbReference type="InterPro" id="IPR041698">
    <property type="entry name" value="Methyltransf_25"/>
</dbReference>
<dbReference type="GO" id="GO:0008168">
    <property type="term" value="F:methyltransferase activity"/>
    <property type="evidence" value="ECO:0007669"/>
    <property type="project" value="UniProtKB-KW"/>
</dbReference>
<dbReference type="EMBL" id="JACCBN010000001">
    <property type="protein sequence ID" value="NYD36397.1"/>
    <property type="molecule type" value="Genomic_DNA"/>
</dbReference>
<dbReference type="RefSeq" id="WP_218890249.1">
    <property type="nucleotide sequence ID" value="NZ_BAABHP010000028.1"/>
</dbReference>
<evidence type="ECO:0000313" key="3">
    <source>
        <dbReference type="Proteomes" id="UP000535890"/>
    </source>
</evidence>
<dbReference type="CDD" id="cd02440">
    <property type="entry name" value="AdoMet_MTases"/>
    <property type="match status" value="1"/>
</dbReference>
<organism evidence="2 3">
    <name type="scientific">Actinomycetospora corticicola</name>
    <dbReference type="NCBI Taxonomy" id="663602"/>
    <lineage>
        <taxon>Bacteria</taxon>
        <taxon>Bacillati</taxon>
        <taxon>Actinomycetota</taxon>
        <taxon>Actinomycetes</taxon>
        <taxon>Pseudonocardiales</taxon>
        <taxon>Pseudonocardiaceae</taxon>
        <taxon>Actinomycetospora</taxon>
    </lineage>
</organism>
<name>A0A7Y9J5Q3_9PSEU</name>
<dbReference type="InterPro" id="IPR029063">
    <property type="entry name" value="SAM-dependent_MTases_sf"/>
</dbReference>
<reference evidence="2 3" key="1">
    <citation type="submission" date="2020-07" db="EMBL/GenBank/DDBJ databases">
        <title>Sequencing the genomes of 1000 actinobacteria strains.</title>
        <authorList>
            <person name="Klenk H.-P."/>
        </authorList>
    </citation>
    <scope>NUCLEOTIDE SEQUENCE [LARGE SCALE GENOMIC DNA]</scope>
    <source>
        <strain evidence="2 3">DSM 45772</strain>
    </source>
</reference>
<evidence type="ECO:0000259" key="1">
    <source>
        <dbReference type="Pfam" id="PF13649"/>
    </source>
</evidence>
<keyword evidence="3" id="KW-1185">Reference proteome</keyword>
<keyword evidence="2" id="KW-0489">Methyltransferase</keyword>
<dbReference type="Pfam" id="PF13649">
    <property type="entry name" value="Methyltransf_25"/>
    <property type="match status" value="1"/>
</dbReference>
<dbReference type="Proteomes" id="UP000535890">
    <property type="component" value="Unassembled WGS sequence"/>
</dbReference>
<evidence type="ECO:0000313" key="2">
    <source>
        <dbReference type="EMBL" id="NYD36397.1"/>
    </source>
</evidence>
<dbReference type="GO" id="GO:0032259">
    <property type="term" value="P:methylation"/>
    <property type="evidence" value="ECO:0007669"/>
    <property type="project" value="UniProtKB-KW"/>
</dbReference>
<dbReference type="Gene3D" id="3.40.50.150">
    <property type="entry name" value="Vaccinia Virus protein VP39"/>
    <property type="match status" value="1"/>
</dbReference>
<proteinExistence type="predicted"/>
<dbReference type="AlphaFoldDB" id="A0A7Y9J5Q3"/>
<comment type="caution">
    <text evidence="2">The sequence shown here is derived from an EMBL/GenBank/DDBJ whole genome shotgun (WGS) entry which is preliminary data.</text>
</comment>
<keyword evidence="2" id="KW-0808">Transferase</keyword>
<accession>A0A7Y9J5Q3</accession>